<protein>
    <recommendedName>
        <fullName evidence="3">Huntingtin</fullName>
    </recommendedName>
</protein>
<evidence type="ECO:0000313" key="2">
    <source>
        <dbReference type="Proteomes" id="UP001160148"/>
    </source>
</evidence>
<keyword evidence="2" id="KW-1185">Reference proteome</keyword>
<evidence type="ECO:0008006" key="3">
    <source>
        <dbReference type="Google" id="ProtNLM"/>
    </source>
</evidence>
<evidence type="ECO:0000313" key="1">
    <source>
        <dbReference type="EMBL" id="CAI6367048.1"/>
    </source>
</evidence>
<comment type="caution">
    <text evidence="1">The sequence shown here is derived from an EMBL/GenBank/DDBJ whole genome shotgun (WGS) entry which is preliminary data.</text>
</comment>
<gene>
    <name evidence="1" type="ORF">MEUPH1_LOCUS21567</name>
</gene>
<organism evidence="1 2">
    <name type="scientific">Macrosiphum euphorbiae</name>
    <name type="common">potato aphid</name>
    <dbReference type="NCBI Taxonomy" id="13131"/>
    <lineage>
        <taxon>Eukaryota</taxon>
        <taxon>Metazoa</taxon>
        <taxon>Ecdysozoa</taxon>
        <taxon>Arthropoda</taxon>
        <taxon>Hexapoda</taxon>
        <taxon>Insecta</taxon>
        <taxon>Pterygota</taxon>
        <taxon>Neoptera</taxon>
        <taxon>Paraneoptera</taxon>
        <taxon>Hemiptera</taxon>
        <taxon>Sternorrhyncha</taxon>
        <taxon>Aphidomorpha</taxon>
        <taxon>Aphidoidea</taxon>
        <taxon>Aphididae</taxon>
        <taxon>Macrosiphini</taxon>
        <taxon>Macrosiphum</taxon>
    </lineage>
</organism>
<dbReference type="EMBL" id="CARXXK010000004">
    <property type="protein sequence ID" value="CAI6367048.1"/>
    <property type="molecule type" value="Genomic_DNA"/>
</dbReference>
<name>A0AAV0XGE1_9HEMI</name>
<accession>A0AAV0XGE1</accession>
<dbReference type="AlphaFoldDB" id="A0AAV0XGE1"/>
<dbReference type="Proteomes" id="UP001160148">
    <property type="component" value="Unassembled WGS sequence"/>
</dbReference>
<sequence length="82" mass="8994">MPTPKPLPATHETTIASKIKSYANVTKHQTEKPEPTINACKLLQIIKDFLTTAQESEDVASKNAVITTVLRIINAIPTSHDE</sequence>
<reference evidence="1 2" key="1">
    <citation type="submission" date="2023-01" db="EMBL/GenBank/DDBJ databases">
        <authorList>
            <person name="Whitehead M."/>
        </authorList>
    </citation>
    <scope>NUCLEOTIDE SEQUENCE [LARGE SCALE GENOMIC DNA]</scope>
</reference>
<proteinExistence type="predicted"/>